<evidence type="ECO:0000256" key="7">
    <source>
        <dbReference type="SAM" id="SignalP"/>
    </source>
</evidence>
<dbReference type="EMBL" id="JAARQN010000015">
    <property type="protein sequence ID" value="MBC1458808.1"/>
    <property type="molecule type" value="Genomic_DNA"/>
</dbReference>
<evidence type="ECO:0000256" key="6">
    <source>
        <dbReference type="SAM" id="Phobius"/>
    </source>
</evidence>
<dbReference type="Proteomes" id="UP000569903">
    <property type="component" value="Unassembled WGS sequence"/>
</dbReference>
<keyword evidence="3" id="KW-0964">Secreted</keyword>
<evidence type="ECO:0000256" key="2">
    <source>
        <dbReference type="ARBA" id="ARBA00022512"/>
    </source>
</evidence>
<feature type="domain" description="Gram-positive cocci surface proteins LPxTG" evidence="9">
    <location>
        <begin position="1246"/>
        <end position="1276"/>
    </location>
</feature>
<dbReference type="Pfam" id="PF00746">
    <property type="entry name" value="Gram_pos_anchor"/>
    <property type="match status" value="1"/>
</dbReference>
<keyword evidence="6" id="KW-0812">Transmembrane</keyword>
<dbReference type="Gene3D" id="2.60.40.10">
    <property type="entry name" value="Immunoglobulins"/>
    <property type="match status" value="10"/>
</dbReference>
<dbReference type="GO" id="GO:0007156">
    <property type="term" value="P:homophilic cell adhesion via plasma membrane adhesion molecules"/>
    <property type="evidence" value="ECO:0007669"/>
    <property type="project" value="InterPro"/>
</dbReference>
<reference evidence="10 11" key="1">
    <citation type="submission" date="2020-03" db="EMBL/GenBank/DDBJ databases">
        <title>Soil Listeria distribution.</title>
        <authorList>
            <person name="Liao J."/>
            <person name="Wiedmann M."/>
        </authorList>
    </citation>
    <scope>NUCLEOTIDE SEQUENCE [LARGE SCALE GENOMIC DNA]</scope>
    <source>
        <strain evidence="10 11">FSL L7-1614</strain>
    </source>
</reference>
<dbReference type="Gene3D" id="2.60.120.200">
    <property type="match status" value="1"/>
</dbReference>
<keyword evidence="4 7" id="KW-0732">Signal</keyword>
<evidence type="ECO:0000313" key="11">
    <source>
        <dbReference type="Proteomes" id="UP000569903"/>
    </source>
</evidence>
<dbReference type="Pfam" id="PF18483">
    <property type="entry name" value="Lectin_L-type_dom"/>
    <property type="match status" value="1"/>
</dbReference>
<keyword evidence="2" id="KW-0134">Cell wall</keyword>
<dbReference type="NCBIfam" id="TIGR01167">
    <property type="entry name" value="LPXTG_anchor"/>
    <property type="match status" value="1"/>
</dbReference>
<dbReference type="Pfam" id="PF16403">
    <property type="entry name" value="Bact_surface_Ig-like"/>
    <property type="match status" value="10"/>
</dbReference>
<dbReference type="GO" id="GO:0005509">
    <property type="term" value="F:calcium ion binding"/>
    <property type="evidence" value="ECO:0007669"/>
    <property type="project" value="InterPro"/>
</dbReference>
<dbReference type="PROSITE" id="PS50847">
    <property type="entry name" value="GRAM_POS_ANCHORING"/>
    <property type="match status" value="1"/>
</dbReference>
<dbReference type="InterPro" id="IPR013320">
    <property type="entry name" value="ConA-like_dom_sf"/>
</dbReference>
<organism evidence="10 11">
    <name type="scientific">Listeria newyorkensis</name>
    <dbReference type="NCBI Taxonomy" id="1497681"/>
    <lineage>
        <taxon>Bacteria</taxon>
        <taxon>Bacillati</taxon>
        <taxon>Bacillota</taxon>
        <taxon>Bacilli</taxon>
        <taxon>Bacillales</taxon>
        <taxon>Listeriaceae</taxon>
        <taxon>Listeria</taxon>
    </lineage>
</organism>
<name>A0A841YZQ8_9LIST</name>
<dbReference type="InterPro" id="IPR056573">
    <property type="entry name" value="Lectin_L-type_dom"/>
</dbReference>
<gene>
    <name evidence="10" type="ORF">HB850_13670</name>
</gene>
<feature type="domain" description="Cadherin" evidence="8">
    <location>
        <begin position="742"/>
        <end position="886"/>
    </location>
</feature>
<accession>A0A841YZQ8</accession>
<feature type="domain" description="Cadherin" evidence="8">
    <location>
        <begin position="430"/>
        <end position="574"/>
    </location>
</feature>
<feature type="domain" description="Cadherin" evidence="8">
    <location>
        <begin position="603"/>
        <end position="730"/>
    </location>
</feature>
<dbReference type="InterPro" id="IPR002126">
    <property type="entry name" value="Cadherin-like_dom"/>
</dbReference>
<dbReference type="PANTHER" id="PTHR24273:SF32">
    <property type="entry name" value="HYALIN"/>
    <property type="match status" value="1"/>
</dbReference>
<dbReference type="PROSITE" id="PS00307">
    <property type="entry name" value="LECTIN_LEGUME_BETA"/>
    <property type="match status" value="1"/>
</dbReference>
<feature type="transmembrane region" description="Helical" evidence="6">
    <location>
        <begin position="1254"/>
        <end position="1272"/>
    </location>
</feature>
<protein>
    <submittedName>
        <fullName evidence="10">DUF5011 domain-containing protein</fullName>
    </submittedName>
</protein>
<keyword evidence="6" id="KW-0472">Membrane</keyword>
<evidence type="ECO:0000313" key="10">
    <source>
        <dbReference type="EMBL" id="MBC1458808.1"/>
    </source>
</evidence>
<evidence type="ECO:0000259" key="9">
    <source>
        <dbReference type="PROSITE" id="PS50847"/>
    </source>
</evidence>
<evidence type="ECO:0000256" key="4">
    <source>
        <dbReference type="ARBA" id="ARBA00022729"/>
    </source>
</evidence>
<dbReference type="RefSeq" id="WP_185389965.1">
    <property type="nucleotide sequence ID" value="NZ_JAARQN010000015.1"/>
</dbReference>
<dbReference type="InterPro" id="IPR019825">
    <property type="entry name" value="Lectin_legB_Mn/Ca_BS"/>
</dbReference>
<dbReference type="InterPro" id="IPR019931">
    <property type="entry name" value="LPXTG_anchor"/>
</dbReference>
<evidence type="ECO:0000256" key="5">
    <source>
        <dbReference type="ARBA" id="ARBA00023088"/>
    </source>
</evidence>
<dbReference type="GO" id="GO:0016020">
    <property type="term" value="C:membrane"/>
    <property type="evidence" value="ECO:0007669"/>
    <property type="project" value="InterPro"/>
</dbReference>
<comment type="caution">
    <text evidence="10">The sequence shown here is derived from an EMBL/GenBank/DDBJ whole genome shotgun (WGS) entry which is preliminary data.</text>
</comment>
<feature type="signal peptide" evidence="7">
    <location>
        <begin position="1"/>
        <end position="27"/>
    </location>
</feature>
<evidence type="ECO:0000259" key="8">
    <source>
        <dbReference type="PROSITE" id="PS50268"/>
    </source>
</evidence>
<dbReference type="InterPro" id="IPR032179">
    <property type="entry name" value="Cry22Aa_Ig-like"/>
</dbReference>
<feature type="chain" id="PRO_5032985001" evidence="7">
    <location>
        <begin position="28"/>
        <end position="1276"/>
    </location>
</feature>
<proteinExistence type="predicted"/>
<keyword evidence="5" id="KW-0572">Peptidoglycan-anchor</keyword>
<keyword evidence="6" id="KW-1133">Transmembrane helix</keyword>
<comment type="subcellular location">
    <subcellularLocation>
        <location evidence="1">Secreted</location>
        <location evidence="1">Cell wall</location>
        <topology evidence="1">Peptidoglycan-anchor</topology>
    </subcellularLocation>
</comment>
<dbReference type="PROSITE" id="PS50268">
    <property type="entry name" value="CADHERIN_2"/>
    <property type="match status" value="3"/>
</dbReference>
<dbReference type="PANTHER" id="PTHR24273">
    <property type="entry name" value="FI04643P-RELATED"/>
    <property type="match status" value="1"/>
</dbReference>
<dbReference type="AlphaFoldDB" id="A0A841YZQ8"/>
<sequence length="1276" mass="134707">MIMKKIGVASAALVLCAGLPLQSIAMASENATSYTANKAENKLKGLQVTENGSFSDVTDYFSVVPGKSSTIEKNKVTITPNKAIQVGALWSDINNKVDLTKNFHLEADLYMGDDSDGADGMAFVMQNDPRGQNAISDAGGSLGMYGKSYIKNALAVEFDTYVNVGSYGEYWDNDVKPGREHMAITVPGVGPVIDHKALNVLPEGVYFEDGKEHPVVFDWDAATKTLSYSYQSYTGSYQVDDLQAAFGGTDIIFGFVGSTGAKSNLQQLTVTNLQINGISPKLQLDIKTANAGKVEQSEKVTVKNTISNETADASAFTMQYGTDVDALFDTNTIENIRLTRNDGQVFTVSKSELLNHQVELSFTKATDVFTLTYDVMVKADAAPKGADLKITGIGKVNGVKYTSENTVKLVIPGDKPVITANDASVKKGKTFDPMAGVTASDTEDGDMTSKVTVTANDVDTSKVGTYHVTYSVTDSDDNTTTKTITVTVTSNDAPVIVANDVTVKKGSAFNPLDGVTATDTEDGNVTSQVIVTANDVNTSKIGTYHVTYSVTDSDGNTTTKTISVTISNTEAPTIVATDTPVKKGKTFDPMAGVTASDTDDGDVTSRMTVTANDVDTSKVGTYHVTYSVTNSDGNTATKTITVTVTSDAAPVILATDTTVKKGKTFDPKAGMTATDSSDGDMTSRVVVTANDVDTSKVGTYHVTYSVTNSDGNTTTKTITVTVTSNDAPVITAKDQSVKKGKTFSPLAGVTASDTEDGNVTSKVKVTANNVDTSNVGTYHVTYSVTDSDGNTTTKTITVTVTSNDVPVIEASDIVQRIHQPFDVKKAVTARDTEDGDLTSKLTVTANDVNTEKAGVYHVTYSVTDSDGNTITKTIQVTILTNDAPVITTSDLYLKVGDKINPFDGVTSSDLEDGDLTLAVEILSNNVNMAAAGAYEILYAVTDSDGNTTKATRHVYVRTNDKPEIHVADQTFKAGFAFDPMTGVSASDLEDGDLSDNVKIIANDVNIDVAGDYHITYSVLDSDGNTTEKTITITVLSNDKPVITGQDTSFKAGRAFDPMAGITASDTEDGDITANIEILSNDVNPDVAGVYHITYSITDSDGNTTEQTYTVTVLTNEKPVIHASDITLAFGQAFDPMAGVTAEDLEDGDITSQIKVINNDVNPNVAGIYHVTYSVTDSDGNETQVTITVLVGAQPIVPVDPITPVTPVIPVTPAQPTTPSVTQAPVTTPVVPVKVSQPTTAAPTKALPQTGDSDTTSTVLFGGLLAALGALFLRRRK</sequence>
<evidence type="ECO:0000256" key="1">
    <source>
        <dbReference type="ARBA" id="ARBA00004168"/>
    </source>
</evidence>
<evidence type="ECO:0000256" key="3">
    <source>
        <dbReference type="ARBA" id="ARBA00022525"/>
    </source>
</evidence>
<dbReference type="SUPFAM" id="SSF49899">
    <property type="entry name" value="Concanavalin A-like lectins/glucanases"/>
    <property type="match status" value="1"/>
</dbReference>
<dbReference type="CDD" id="cd01951">
    <property type="entry name" value="lectin_L-type"/>
    <property type="match status" value="1"/>
</dbReference>
<dbReference type="InterPro" id="IPR013783">
    <property type="entry name" value="Ig-like_fold"/>
</dbReference>